<organism evidence="2 3">
    <name type="scientific">Myroides marinus</name>
    <dbReference type="NCBI Taxonomy" id="703342"/>
    <lineage>
        <taxon>Bacteria</taxon>
        <taxon>Pseudomonadati</taxon>
        <taxon>Bacteroidota</taxon>
        <taxon>Flavobacteriia</taxon>
        <taxon>Flavobacteriales</taxon>
        <taxon>Flavobacteriaceae</taxon>
        <taxon>Myroides</taxon>
    </lineage>
</organism>
<dbReference type="OrthoDB" id="3831186at2"/>
<reference evidence="2 3" key="1">
    <citation type="submission" date="2016-01" db="EMBL/GenBank/DDBJ databases">
        <title>Whole genome sequencing of Myroides marinus L41.</title>
        <authorList>
            <person name="Hong K.W."/>
        </authorList>
    </citation>
    <scope>NUCLEOTIDE SEQUENCE [LARGE SCALE GENOMIC DNA]</scope>
    <source>
        <strain evidence="2 3">L41</strain>
    </source>
</reference>
<dbReference type="EMBL" id="LQNU01000041">
    <property type="protein sequence ID" value="KZE82866.1"/>
    <property type="molecule type" value="Genomic_DNA"/>
</dbReference>
<name>A0A161U9Z1_9FLAO</name>
<sequence length="233" mass="26763">MSVKERLKEFATHLDLTISAFEKEINASNGYINNISKSISLEKISTIKQKYPQLNIEWLLTGEGEMIKNKEPKHEAIPVTAGHVKFIPLVSQYAQAGYLSGFDNPVYMDTLPTIPIIIPQENEAKGEYVCFEVAGDSMISEEDPAESLFEHDLLICRNVNQVYWLSKLHYNKWDFVIVHKTEGVIVKRIINHDVEKGEITIHSLNPLYQDKVLHLKDISQIMNVVMINRNRKR</sequence>
<feature type="domain" description="Peptidase S24/S26A/S26B/S26C" evidence="1">
    <location>
        <begin position="88"/>
        <end position="219"/>
    </location>
</feature>
<dbReference type="Proteomes" id="UP000076630">
    <property type="component" value="Unassembled WGS sequence"/>
</dbReference>
<comment type="caution">
    <text evidence="2">The sequence shown here is derived from an EMBL/GenBank/DDBJ whole genome shotgun (WGS) entry which is preliminary data.</text>
</comment>
<dbReference type="RefSeq" id="WP_038986906.1">
    <property type="nucleotide sequence ID" value="NZ_JWJO01000037.1"/>
</dbReference>
<proteinExistence type="predicted"/>
<dbReference type="InterPro" id="IPR015927">
    <property type="entry name" value="Peptidase_S24_S26A/B/C"/>
</dbReference>
<keyword evidence="3" id="KW-1185">Reference proteome</keyword>
<evidence type="ECO:0000313" key="3">
    <source>
        <dbReference type="Proteomes" id="UP000076630"/>
    </source>
</evidence>
<gene>
    <name evidence="2" type="ORF">AV926_04780</name>
</gene>
<dbReference type="Pfam" id="PF00717">
    <property type="entry name" value="Peptidase_S24"/>
    <property type="match status" value="1"/>
</dbReference>
<evidence type="ECO:0000259" key="1">
    <source>
        <dbReference type="Pfam" id="PF00717"/>
    </source>
</evidence>
<dbReference type="Gene3D" id="2.10.109.10">
    <property type="entry name" value="Umud Fragment, subunit A"/>
    <property type="match status" value="1"/>
</dbReference>
<evidence type="ECO:0000313" key="2">
    <source>
        <dbReference type="EMBL" id="KZE82866.1"/>
    </source>
</evidence>
<dbReference type="InterPro" id="IPR036286">
    <property type="entry name" value="LexA/Signal_pep-like_sf"/>
</dbReference>
<dbReference type="AlphaFoldDB" id="A0A161U9Z1"/>
<protein>
    <recommendedName>
        <fullName evidence="1">Peptidase S24/S26A/S26B/S26C domain-containing protein</fullName>
    </recommendedName>
</protein>
<accession>A0A161U9Z1</accession>
<dbReference type="SUPFAM" id="SSF51306">
    <property type="entry name" value="LexA/Signal peptidase"/>
    <property type="match status" value="1"/>
</dbReference>